<reference evidence="3 4" key="1">
    <citation type="journal article" date="2018" name="Genome Biol. Evol.">
        <title>Multiple Roots of Fruiting Body Formation in Amoebozoa.</title>
        <authorList>
            <person name="Hillmann F."/>
            <person name="Forbes G."/>
            <person name="Novohradska S."/>
            <person name="Ferling I."/>
            <person name="Riege K."/>
            <person name="Groth M."/>
            <person name="Westermann M."/>
            <person name="Marz M."/>
            <person name="Spaller T."/>
            <person name="Winckler T."/>
            <person name="Schaap P."/>
            <person name="Glockner G."/>
        </authorList>
    </citation>
    <scope>NUCLEOTIDE SEQUENCE [LARGE SCALE GENOMIC DNA]</scope>
    <source>
        <strain evidence="3 4">Jena</strain>
    </source>
</reference>
<comment type="caution">
    <text evidence="3">The sequence shown here is derived from an EMBL/GenBank/DDBJ whole genome shotgun (WGS) entry which is preliminary data.</text>
</comment>
<name>A0A2P6NRI9_9EUKA</name>
<accession>A0A2P6NRI9</accession>
<dbReference type="OrthoDB" id="45365at2759"/>
<evidence type="ECO:0000313" key="4">
    <source>
        <dbReference type="Proteomes" id="UP000241769"/>
    </source>
</evidence>
<proteinExistence type="predicted"/>
<evidence type="ECO:0000256" key="2">
    <source>
        <dbReference type="SAM" id="SignalP"/>
    </source>
</evidence>
<keyword evidence="2" id="KW-0732">Signal</keyword>
<dbReference type="Gene3D" id="2.120.10.80">
    <property type="entry name" value="Kelch-type beta propeller"/>
    <property type="match status" value="1"/>
</dbReference>
<dbReference type="InterPro" id="IPR053256">
    <property type="entry name" value="Kelch_repeat-containing"/>
</dbReference>
<protein>
    <submittedName>
        <fullName evidence="3">Kelch repeat-containing protein</fullName>
    </submittedName>
</protein>
<gene>
    <name evidence="3" type="ORF">PROFUN_05204</name>
</gene>
<dbReference type="Pfam" id="PF24681">
    <property type="entry name" value="Kelch_KLHDC2_KLHL20_DRC7"/>
    <property type="match status" value="1"/>
</dbReference>
<dbReference type="SMART" id="SM00612">
    <property type="entry name" value="Kelch"/>
    <property type="match status" value="4"/>
</dbReference>
<dbReference type="InterPro" id="IPR015915">
    <property type="entry name" value="Kelch-typ_b-propeller"/>
</dbReference>
<feature type="region of interest" description="Disordered" evidence="1">
    <location>
        <begin position="367"/>
        <end position="395"/>
    </location>
</feature>
<dbReference type="InParanoid" id="A0A2P6NRI9"/>
<keyword evidence="4" id="KW-1185">Reference proteome</keyword>
<dbReference type="AlphaFoldDB" id="A0A2P6NRI9"/>
<dbReference type="InterPro" id="IPR006652">
    <property type="entry name" value="Kelch_1"/>
</dbReference>
<dbReference type="STRING" id="1890364.A0A2P6NRI9"/>
<feature type="chain" id="PRO_5015133969" evidence="2">
    <location>
        <begin position="17"/>
        <end position="438"/>
    </location>
</feature>
<dbReference type="Pfam" id="PF01344">
    <property type="entry name" value="Kelch_1"/>
    <property type="match status" value="1"/>
</dbReference>
<evidence type="ECO:0000313" key="3">
    <source>
        <dbReference type="EMBL" id="PRP86566.1"/>
    </source>
</evidence>
<feature type="compositionally biased region" description="Low complexity" evidence="1">
    <location>
        <begin position="367"/>
        <end position="380"/>
    </location>
</feature>
<evidence type="ECO:0000256" key="1">
    <source>
        <dbReference type="SAM" id="MobiDB-lite"/>
    </source>
</evidence>
<dbReference type="Proteomes" id="UP000241769">
    <property type="component" value="Unassembled WGS sequence"/>
</dbReference>
<dbReference type="SUPFAM" id="SSF117281">
    <property type="entry name" value="Kelch motif"/>
    <property type="match status" value="2"/>
</dbReference>
<dbReference type="PANTHER" id="PTHR46773">
    <property type="match status" value="1"/>
</dbReference>
<dbReference type="PANTHER" id="PTHR46773:SF5">
    <property type="entry name" value="OS04G0487100 PROTEIN"/>
    <property type="match status" value="1"/>
</dbReference>
<organism evidence="3 4">
    <name type="scientific">Planoprotostelium fungivorum</name>
    <dbReference type="NCBI Taxonomy" id="1890364"/>
    <lineage>
        <taxon>Eukaryota</taxon>
        <taxon>Amoebozoa</taxon>
        <taxon>Evosea</taxon>
        <taxon>Variosea</taxon>
        <taxon>Cavosteliida</taxon>
        <taxon>Cavosteliaceae</taxon>
        <taxon>Planoprotostelium</taxon>
    </lineage>
</organism>
<dbReference type="EMBL" id="MDYQ01000029">
    <property type="protein sequence ID" value="PRP86566.1"/>
    <property type="molecule type" value="Genomic_DNA"/>
</dbReference>
<sequence>MRSAVLLGLLVGLASAQCGNSLGPWQRGADIPLTHIESAAVSLDNRLYVIGGFYTTDLQATPQVHIYDAETNTWSRGADAPVSKSHAQAAAWKRSNLDPAPSKVGRSIFTAAGYLGQHPGPASNQVWRYDTIDDAWERYADLPVNRSAGGLVVDSRDRLHYISGLIDRNNDSGLHWYLDLRSNDSQWMSFKTPVPRGHFPAVLFGDYIYVPGGVTGHDNEPLVEQDVFHRFDIYNETWSTLQSLPFPRSHAEAVTFFVNNRLLQIAGRNKNPGYPGVLNSIAEYDVSSDSWQYLRSLPNTLTAPAGGFFSDITFNNVKGDYLVVTTGGIDYNIPQQVTWISKVEWNCTTPIPLDPYYRTEVRTLGTMSDSSSTSTALTTSEGVTRSSSATSVTKSQTNSVSSKNVVSSTADNEGSNEVSGSVVACASLSLLLLFSLFV</sequence>
<feature type="signal peptide" evidence="2">
    <location>
        <begin position="1"/>
        <end position="16"/>
    </location>
</feature>